<dbReference type="AlphaFoldDB" id="A0A2R6QHG3"/>
<gene>
    <name evidence="2" type="ORF">CEY00_Acc18404</name>
</gene>
<organism evidence="2 3">
    <name type="scientific">Actinidia chinensis var. chinensis</name>
    <name type="common">Chinese soft-hair kiwi</name>
    <dbReference type="NCBI Taxonomy" id="1590841"/>
    <lineage>
        <taxon>Eukaryota</taxon>
        <taxon>Viridiplantae</taxon>
        <taxon>Streptophyta</taxon>
        <taxon>Embryophyta</taxon>
        <taxon>Tracheophyta</taxon>
        <taxon>Spermatophyta</taxon>
        <taxon>Magnoliopsida</taxon>
        <taxon>eudicotyledons</taxon>
        <taxon>Gunneridae</taxon>
        <taxon>Pentapetalae</taxon>
        <taxon>asterids</taxon>
        <taxon>Ericales</taxon>
        <taxon>Actinidiaceae</taxon>
        <taxon>Actinidia</taxon>
    </lineage>
</organism>
<dbReference type="EMBL" id="NKQK01000016">
    <property type="protein sequence ID" value="PSS08043.1"/>
    <property type="molecule type" value="Genomic_DNA"/>
</dbReference>
<dbReference type="Proteomes" id="UP000241394">
    <property type="component" value="Chromosome LG16"/>
</dbReference>
<evidence type="ECO:0000259" key="1">
    <source>
        <dbReference type="Pfam" id="PF03732"/>
    </source>
</evidence>
<comment type="caution">
    <text evidence="2">The sequence shown here is derived from an EMBL/GenBank/DDBJ whole genome shotgun (WGS) entry which is preliminary data.</text>
</comment>
<dbReference type="Gramene" id="PSS08043">
    <property type="protein sequence ID" value="PSS08043"/>
    <property type="gene ID" value="CEY00_Acc18404"/>
</dbReference>
<keyword evidence="3" id="KW-1185">Reference proteome</keyword>
<accession>A0A2R6QHG3</accession>
<dbReference type="PANTHER" id="PTHR33223">
    <property type="entry name" value="CCHC-TYPE DOMAIN-CONTAINING PROTEIN"/>
    <property type="match status" value="1"/>
</dbReference>
<name>A0A2R6QHG3_ACTCC</name>
<dbReference type="OrthoDB" id="1752139at2759"/>
<reference evidence="2 3" key="1">
    <citation type="submission" date="2017-07" db="EMBL/GenBank/DDBJ databases">
        <title>An improved, manually edited Actinidia chinensis var. chinensis (kiwifruit) genome highlights the challenges associated with draft genomes and gene prediction in plants.</title>
        <authorList>
            <person name="Pilkington S."/>
            <person name="Crowhurst R."/>
            <person name="Hilario E."/>
            <person name="Nardozza S."/>
            <person name="Fraser L."/>
            <person name="Peng Y."/>
            <person name="Gunaseelan K."/>
            <person name="Simpson R."/>
            <person name="Tahir J."/>
            <person name="Deroles S."/>
            <person name="Templeton K."/>
            <person name="Luo Z."/>
            <person name="Davy M."/>
            <person name="Cheng C."/>
            <person name="Mcneilage M."/>
            <person name="Scaglione D."/>
            <person name="Liu Y."/>
            <person name="Zhang Q."/>
            <person name="Datson P."/>
            <person name="De Silva N."/>
            <person name="Gardiner S."/>
            <person name="Bassett H."/>
            <person name="Chagne D."/>
            <person name="Mccallum J."/>
            <person name="Dzierzon H."/>
            <person name="Deng C."/>
            <person name="Wang Y.-Y."/>
            <person name="Barron N."/>
            <person name="Manako K."/>
            <person name="Bowen J."/>
            <person name="Foster T."/>
            <person name="Erridge Z."/>
            <person name="Tiffin H."/>
            <person name="Waite C."/>
            <person name="Davies K."/>
            <person name="Grierson E."/>
            <person name="Laing W."/>
            <person name="Kirk R."/>
            <person name="Chen X."/>
            <person name="Wood M."/>
            <person name="Montefiori M."/>
            <person name="Brummell D."/>
            <person name="Schwinn K."/>
            <person name="Catanach A."/>
            <person name="Fullerton C."/>
            <person name="Li D."/>
            <person name="Meiyalaghan S."/>
            <person name="Nieuwenhuizen N."/>
            <person name="Read N."/>
            <person name="Prakash R."/>
            <person name="Hunter D."/>
            <person name="Zhang H."/>
            <person name="Mckenzie M."/>
            <person name="Knabel M."/>
            <person name="Harris A."/>
            <person name="Allan A."/>
            <person name="Chen A."/>
            <person name="Janssen B."/>
            <person name="Plunkett B."/>
            <person name="Dwamena C."/>
            <person name="Voogd C."/>
            <person name="Leif D."/>
            <person name="Lafferty D."/>
            <person name="Souleyre E."/>
            <person name="Varkonyi-Gasic E."/>
            <person name="Gambi F."/>
            <person name="Hanley J."/>
            <person name="Yao J.-L."/>
            <person name="Cheung J."/>
            <person name="David K."/>
            <person name="Warren B."/>
            <person name="Marsh K."/>
            <person name="Snowden K."/>
            <person name="Lin-Wang K."/>
            <person name="Brian L."/>
            <person name="Martinez-Sanchez M."/>
            <person name="Wang M."/>
            <person name="Ileperuma N."/>
            <person name="Macnee N."/>
            <person name="Campin R."/>
            <person name="Mcatee P."/>
            <person name="Drummond R."/>
            <person name="Espley R."/>
            <person name="Ireland H."/>
            <person name="Wu R."/>
            <person name="Atkinson R."/>
            <person name="Karunairetnam S."/>
            <person name="Bulley S."/>
            <person name="Chunkath S."/>
            <person name="Hanley Z."/>
            <person name="Storey R."/>
            <person name="Thrimawithana A."/>
            <person name="Thomson S."/>
            <person name="David C."/>
            <person name="Testolin R."/>
        </authorList>
    </citation>
    <scope>NUCLEOTIDE SEQUENCE [LARGE SCALE GENOMIC DNA]</scope>
    <source>
        <strain evidence="3">cv. Red5</strain>
        <tissue evidence="2">Young leaf</tissue>
    </source>
</reference>
<proteinExistence type="predicted"/>
<reference evidence="3" key="2">
    <citation type="journal article" date="2018" name="BMC Genomics">
        <title>A manually annotated Actinidia chinensis var. chinensis (kiwifruit) genome highlights the challenges associated with draft genomes and gene prediction in plants.</title>
        <authorList>
            <person name="Pilkington S.M."/>
            <person name="Crowhurst R."/>
            <person name="Hilario E."/>
            <person name="Nardozza S."/>
            <person name="Fraser L."/>
            <person name="Peng Y."/>
            <person name="Gunaseelan K."/>
            <person name="Simpson R."/>
            <person name="Tahir J."/>
            <person name="Deroles S.C."/>
            <person name="Templeton K."/>
            <person name="Luo Z."/>
            <person name="Davy M."/>
            <person name="Cheng C."/>
            <person name="McNeilage M."/>
            <person name="Scaglione D."/>
            <person name="Liu Y."/>
            <person name="Zhang Q."/>
            <person name="Datson P."/>
            <person name="De Silva N."/>
            <person name="Gardiner S.E."/>
            <person name="Bassett H."/>
            <person name="Chagne D."/>
            <person name="McCallum J."/>
            <person name="Dzierzon H."/>
            <person name="Deng C."/>
            <person name="Wang Y.Y."/>
            <person name="Barron L."/>
            <person name="Manako K."/>
            <person name="Bowen J."/>
            <person name="Foster T.M."/>
            <person name="Erridge Z.A."/>
            <person name="Tiffin H."/>
            <person name="Waite C.N."/>
            <person name="Davies K.M."/>
            <person name="Grierson E.P."/>
            <person name="Laing W.A."/>
            <person name="Kirk R."/>
            <person name="Chen X."/>
            <person name="Wood M."/>
            <person name="Montefiori M."/>
            <person name="Brummell D.A."/>
            <person name="Schwinn K.E."/>
            <person name="Catanach A."/>
            <person name="Fullerton C."/>
            <person name="Li D."/>
            <person name="Meiyalaghan S."/>
            <person name="Nieuwenhuizen N."/>
            <person name="Read N."/>
            <person name="Prakash R."/>
            <person name="Hunter D."/>
            <person name="Zhang H."/>
            <person name="McKenzie M."/>
            <person name="Knabel M."/>
            <person name="Harris A."/>
            <person name="Allan A.C."/>
            <person name="Gleave A."/>
            <person name="Chen A."/>
            <person name="Janssen B.J."/>
            <person name="Plunkett B."/>
            <person name="Ampomah-Dwamena C."/>
            <person name="Voogd C."/>
            <person name="Leif D."/>
            <person name="Lafferty D."/>
            <person name="Souleyre E.J.F."/>
            <person name="Varkonyi-Gasic E."/>
            <person name="Gambi F."/>
            <person name="Hanley J."/>
            <person name="Yao J.L."/>
            <person name="Cheung J."/>
            <person name="David K.M."/>
            <person name="Warren B."/>
            <person name="Marsh K."/>
            <person name="Snowden K.C."/>
            <person name="Lin-Wang K."/>
            <person name="Brian L."/>
            <person name="Martinez-Sanchez M."/>
            <person name="Wang M."/>
            <person name="Ileperuma N."/>
            <person name="Macnee N."/>
            <person name="Campin R."/>
            <person name="McAtee P."/>
            <person name="Drummond R.S.M."/>
            <person name="Espley R.V."/>
            <person name="Ireland H.S."/>
            <person name="Wu R."/>
            <person name="Atkinson R.G."/>
            <person name="Karunairetnam S."/>
            <person name="Bulley S."/>
            <person name="Chunkath S."/>
            <person name="Hanley Z."/>
            <person name="Storey R."/>
            <person name="Thrimawithana A.H."/>
            <person name="Thomson S."/>
            <person name="David C."/>
            <person name="Testolin R."/>
            <person name="Huang H."/>
            <person name="Hellens R.P."/>
            <person name="Schaffer R.J."/>
        </authorList>
    </citation>
    <scope>NUCLEOTIDE SEQUENCE [LARGE SCALE GENOMIC DNA]</scope>
    <source>
        <strain evidence="3">cv. Red5</strain>
    </source>
</reference>
<dbReference type="InParanoid" id="A0A2R6QHG3"/>
<evidence type="ECO:0000313" key="2">
    <source>
        <dbReference type="EMBL" id="PSS08043.1"/>
    </source>
</evidence>
<dbReference type="InterPro" id="IPR005162">
    <property type="entry name" value="Retrotrans_gag_dom"/>
</dbReference>
<protein>
    <submittedName>
        <fullName evidence="2">Actin cytoskeleton-regulatory complex protein</fullName>
    </submittedName>
</protein>
<dbReference type="PANTHER" id="PTHR33223:SF10">
    <property type="entry name" value="AMINOTRANSFERASE-LIKE PLANT MOBILE DOMAIN-CONTAINING PROTEIN"/>
    <property type="match status" value="1"/>
</dbReference>
<evidence type="ECO:0000313" key="3">
    <source>
        <dbReference type="Proteomes" id="UP000241394"/>
    </source>
</evidence>
<dbReference type="Pfam" id="PF03732">
    <property type="entry name" value="Retrotrans_gag"/>
    <property type="match status" value="1"/>
</dbReference>
<feature type="domain" description="Retrotransposon gag" evidence="1">
    <location>
        <begin position="141"/>
        <end position="230"/>
    </location>
</feature>
<sequence length="484" mass="55581">MVEEGGGRVEGSGAITATVVSGQRGESGWWRKSYLDFYLEIITKAPVKGILHGAIVANPLALTPNLEGKGEALKYLSHDLLSKFRSQPTRRLKDGEDHLAQMIASIGIAVMYRLSRNSNTWMPGLTPSTLVSMLQQCARAISVTLRGPERSWFRKISLRTIDLFGDLSRLFVANFLSCRVRQKNASHLFVVHQKDGESLKNYVRRFNQAILEVEDPRDKVIFMEMMEGLHPSPLFDYLSKNIPKTLSAIQAKADKHIAAEELAEVKRRKGGKEDHKRKEIDLQRMDYRGNMKPRKPKWDTRRRYLRKFVADRPRPTMPERGNIDNRPNVGDIQAIHRVFGLRGCSTSSRKRHAREAKRQIEEEVYIISPRPQSRLPHIGQNQSHHLHLSPSDEIPDHYWDRQGERSLEGLEAMFHDGDAIRKYDVFTWSQGEVLGIDPHIALHKLFSNTDHPLGRQKRRKFAPERLKEIEEEVLKFINANVVMT</sequence>